<reference evidence="2" key="1">
    <citation type="submission" date="2023-03" db="EMBL/GenBank/DDBJ databases">
        <authorList>
            <person name="Cleenwerck I."/>
        </authorList>
    </citation>
    <scope>NUCLEOTIDE SEQUENCE</scope>
    <source>
        <strain evidence="2">LMG 32879</strain>
    </source>
</reference>
<proteinExistence type="predicted"/>
<sequence>MPESPNFADLVWRGDRLALPLALVVACWVSMTSTAYAGPPSYFMPPHPVTRPSSATPGTGPDASARSSWPGSVSVLRYQNEAQAPVMPKPDWQPLDLSALSRIGPVVVERSQGSPLREEKGVTTIFAYPLKGVPGMDLTASFFGGQRNTVQGAPGGSAAITAGIRIHW</sequence>
<evidence type="ECO:0000313" key="2">
    <source>
        <dbReference type="EMBL" id="CAI9119398.1"/>
    </source>
</evidence>
<evidence type="ECO:0000313" key="3">
    <source>
        <dbReference type="Proteomes" id="UP001176960"/>
    </source>
</evidence>
<protein>
    <submittedName>
        <fullName evidence="2">Uncharacterized protein</fullName>
    </submittedName>
</protein>
<comment type="caution">
    <text evidence="2">The sequence shown here is derived from an EMBL/GenBank/DDBJ whole genome shotgun (WGS) entry which is preliminary data.</text>
</comment>
<feature type="region of interest" description="Disordered" evidence="1">
    <location>
        <begin position="48"/>
        <end position="69"/>
    </location>
</feature>
<keyword evidence="3" id="KW-1185">Reference proteome</keyword>
<dbReference type="Proteomes" id="UP001176960">
    <property type="component" value="Unassembled WGS sequence"/>
</dbReference>
<accession>A0AA35V7P2</accession>
<gene>
    <name evidence="2" type="ORF">LMG32879_000213</name>
</gene>
<organism evidence="2 3">
    <name type="scientific">Brytella acorum</name>
    <dbReference type="NCBI Taxonomy" id="2959299"/>
    <lineage>
        <taxon>Bacteria</taxon>
        <taxon>Pseudomonadati</taxon>
        <taxon>Pseudomonadota</taxon>
        <taxon>Alphaproteobacteria</taxon>
        <taxon>Acetobacterales</taxon>
        <taxon>Acetobacteraceae</taxon>
        <taxon>Brytella</taxon>
    </lineage>
</organism>
<dbReference type="AlphaFoldDB" id="A0AA35V7P2"/>
<dbReference type="RefSeq" id="WP_289842289.1">
    <property type="nucleotide sequence ID" value="NZ_CATKSH010000001.1"/>
</dbReference>
<dbReference type="EMBL" id="CATKSH010000001">
    <property type="protein sequence ID" value="CAI9119398.1"/>
    <property type="molecule type" value="Genomic_DNA"/>
</dbReference>
<evidence type="ECO:0000256" key="1">
    <source>
        <dbReference type="SAM" id="MobiDB-lite"/>
    </source>
</evidence>
<name>A0AA35V7P2_9PROT</name>